<dbReference type="InterPro" id="IPR000015">
    <property type="entry name" value="Fimb_usher"/>
</dbReference>
<dbReference type="Pfam" id="PF00577">
    <property type="entry name" value="Usher"/>
    <property type="match status" value="1"/>
</dbReference>
<dbReference type="PANTHER" id="PTHR30451">
    <property type="entry name" value="OUTER MEMBRANE USHER PROTEIN"/>
    <property type="match status" value="1"/>
</dbReference>
<organism evidence="1 2">
    <name type="scientific">Escherichia coli</name>
    <dbReference type="NCBI Taxonomy" id="562"/>
    <lineage>
        <taxon>Bacteria</taxon>
        <taxon>Pseudomonadati</taxon>
        <taxon>Pseudomonadota</taxon>
        <taxon>Gammaproteobacteria</taxon>
        <taxon>Enterobacterales</taxon>
        <taxon>Enterobacteriaceae</taxon>
        <taxon>Escherichia</taxon>
    </lineage>
</organism>
<dbReference type="GO" id="GO:0015473">
    <property type="term" value="F:fimbrial usher porin activity"/>
    <property type="evidence" value="ECO:0007669"/>
    <property type="project" value="InterPro"/>
</dbReference>
<gene>
    <name evidence="1" type="primary">yehB</name>
    <name evidence="1" type="ORF">NCTC8179_00426</name>
</gene>
<name>A0A376ZFA8_ECOLX</name>
<sequence>MPQIIRDYQETVGSRDQFNYGVNLSYQNQGNETTAGANLTWNAPVATVNGSYSQSSTYRQAGASVSGGIVAWSGGVNLANRLSETFAVMNAPGIKDAYVNGQKYRTTNRNGVVVYDGMTPYRENHLMLDVSQSDSEAELRGNRKIAAPYRGAVVLVNLIPISASPGL</sequence>
<dbReference type="InterPro" id="IPR042186">
    <property type="entry name" value="FimD_plug_dom"/>
</dbReference>
<accession>A0A376ZFA8</accession>
<protein>
    <submittedName>
        <fullName evidence="1">Putative outer membrane usher protein</fullName>
    </submittedName>
</protein>
<dbReference type="PANTHER" id="PTHR30451:SF3">
    <property type="entry name" value="OUTER MEMBRANE USHER PROTEIN HTRE-RELATED"/>
    <property type="match status" value="1"/>
</dbReference>
<dbReference type="Proteomes" id="UP000255543">
    <property type="component" value="Unassembled WGS sequence"/>
</dbReference>
<evidence type="ECO:0000313" key="2">
    <source>
        <dbReference type="Proteomes" id="UP000255543"/>
    </source>
</evidence>
<reference evidence="1 2" key="1">
    <citation type="submission" date="2018-06" db="EMBL/GenBank/DDBJ databases">
        <authorList>
            <consortium name="Pathogen Informatics"/>
            <person name="Doyle S."/>
        </authorList>
    </citation>
    <scope>NUCLEOTIDE SEQUENCE [LARGE SCALE GENOMIC DNA]</scope>
    <source>
        <strain evidence="1 2">NCTC8179</strain>
    </source>
</reference>
<dbReference type="GO" id="GO:0009297">
    <property type="term" value="P:pilus assembly"/>
    <property type="evidence" value="ECO:0007669"/>
    <property type="project" value="InterPro"/>
</dbReference>
<evidence type="ECO:0000313" key="1">
    <source>
        <dbReference type="EMBL" id="STK47039.1"/>
    </source>
</evidence>
<dbReference type="Gene3D" id="2.60.40.2610">
    <property type="entry name" value="Outer membrane usher protein FimD, plug domain"/>
    <property type="match status" value="1"/>
</dbReference>
<dbReference type="EMBL" id="UGEB01000001">
    <property type="protein sequence ID" value="STK47039.1"/>
    <property type="molecule type" value="Genomic_DNA"/>
</dbReference>
<dbReference type="GO" id="GO:0009279">
    <property type="term" value="C:cell outer membrane"/>
    <property type="evidence" value="ECO:0007669"/>
    <property type="project" value="TreeGrafter"/>
</dbReference>
<proteinExistence type="predicted"/>
<dbReference type="AlphaFoldDB" id="A0A376ZFA8"/>